<sequence>MASPSSPSDTALPDGDTTLYPPRWQPAPMRWHRTRVGWRESWRYVAQFVPRWRDRSLIHYLAAELPGADDVLITRLPLLKFVVVRSPTLARHILVTNQDTYAKSAEYDMMAVTFGHGLVTDPDDRRYHRNRRLVQPIFSRANIDRFAVPITEAAADAAERIMALGAHGPVDIGAEMNRLTLDIVARTMFGTDLSGPISQIRLTNLLKFFGIGFMTNISRPLRAVSTLVVRLTTPPARRAGSRIPIRAMRWVTWLSSPAMMLELRRIERAVDSVIDDHRQGRITRTDNLLGLLTAARDPETGHAYSDAEIHDELMTFIGAGMETSATALTWTWTLLAAHPPARERMHEELRRVLGGRTPTADDVDTLEWTKAVLTESMRLYPPIIGLTRVAKKPDVLGGYRIAVGTTIVISLHGVHHNPSVWPEPERFDPARHLDPATAVQRRHGMLAFSAGRRICVAQNFAMMEMTLALAVLAQRMVLEPAYEGPVRRALSFTGGPDAAVPMRPLPRGR</sequence>
<dbReference type="EMBL" id="JADLQN010000001">
    <property type="protein sequence ID" value="MBF6353857.1"/>
    <property type="molecule type" value="Genomic_DNA"/>
</dbReference>
<comment type="similarity">
    <text evidence="2 3">Belongs to the cytochrome P450 family.</text>
</comment>
<evidence type="ECO:0000256" key="1">
    <source>
        <dbReference type="ARBA" id="ARBA00001971"/>
    </source>
</evidence>
<dbReference type="PRINTS" id="PR00463">
    <property type="entry name" value="EP450I"/>
</dbReference>
<dbReference type="PROSITE" id="PS00086">
    <property type="entry name" value="CYTOCHROME_P450"/>
    <property type="match status" value="1"/>
</dbReference>
<evidence type="ECO:0000256" key="2">
    <source>
        <dbReference type="ARBA" id="ARBA00010617"/>
    </source>
</evidence>
<dbReference type="PANTHER" id="PTHR24305">
    <property type="entry name" value="CYTOCHROME P450"/>
    <property type="match status" value="1"/>
</dbReference>
<keyword evidence="3" id="KW-0479">Metal-binding</keyword>
<proteinExistence type="inferred from homology"/>
<dbReference type="InterPro" id="IPR050121">
    <property type="entry name" value="Cytochrome_P450_monoxygenase"/>
</dbReference>
<dbReference type="Proteomes" id="UP000707731">
    <property type="component" value="Unassembled WGS sequence"/>
</dbReference>
<dbReference type="InterPro" id="IPR002401">
    <property type="entry name" value="Cyt_P450_E_grp-I"/>
</dbReference>
<evidence type="ECO:0000256" key="4">
    <source>
        <dbReference type="SAM" id="MobiDB-lite"/>
    </source>
</evidence>
<keyword evidence="6" id="KW-1185">Reference proteome</keyword>
<keyword evidence="3" id="KW-0349">Heme</keyword>
<evidence type="ECO:0000313" key="6">
    <source>
        <dbReference type="Proteomes" id="UP000707731"/>
    </source>
</evidence>
<dbReference type="RefSeq" id="WP_195000703.1">
    <property type="nucleotide sequence ID" value="NZ_JADLQN010000001.1"/>
</dbReference>
<accession>A0ABS0D5V6</accession>
<gene>
    <name evidence="5" type="ORF">IU449_04720</name>
</gene>
<dbReference type="SUPFAM" id="SSF48264">
    <property type="entry name" value="Cytochrome P450"/>
    <property type="match status" value="1"/>
</dbReference>
<comment type="caution">
    <text evidence="5">The sequence shown here is derived from an EMBL/GenBank/DDBJ whole genome shotgun (WGS) entry which is preliminary data.</text>
</comment>
<dbReference type="InterPro" id="IPR036396">
    <property type="entry name" value="Cyt_P450_sf"/>
</dbReference>
<dbReference type="Gene3D" id="1.10.630.10">
    <property type="entry name" value="Cytochrome P450"/>
    <property type="match status" value="1"/>
</dbReference>
<dbReference type="InterPro" id="IPR017972">
    <property type="entry name" value="Cyt_P450_CS"/>
</dbReference>
<reference evidence="5 6" key="1">
    <citation type="submission" date="2020-10" db="EMBL/GenBank/DDBJ databases">
        <title>Identification of Nocardia species via Next-generation sequencing and recognition of intraspecies genetic diversity.</title>
        <authorList>
            <person name="Li P."/>
            <person name="Li P."/>
            <person name="Lu B."/>
        </authorList>
    </citation>
    <scope>NUCLEOTIDE SEQUENCE [LARGE SCALE GENOMIC DNA]</scope>
    <source>
        <strain evidence="5 6">BJ06-0143</strain>
    </source>
</reference>
<dbReference type="InterPro" id="IPR001128">
    <property type="entry name" value="Cyt_P450"/>
</dbReference>
<keyword evidence="3" id="KW-0503">Monooxygenase</keyword>
<keyword evidence="3" id="KW-0560">Oxidoreductase</keyword>
<name>A0ABS0D5V6_9NOCA</name>
<organism evidence="5 6">
    <name type="scientific">Nocardia higoensis</name>
    <dbReference type="NCBI Taxonomy" id="228599"/>
    <lineage>
        <taxon>Bacteria</taxon>
        <taxon>Bacillati</taxon>
        <taxon>Actinomycetota</taxon>
        <taxon>Actinomycetes</taxon>
        <taxon>Mycobacteriales</taxon>
        <taxon>Nocardiaceae</taxon>
        <taxon>Nocardia</taxon>
    </lineage>
</organism>
<feature type="region of interest" description="Disordered" evidence="4">
    <location>
        <begin position="1"/>
        <end position="21"/>
    </location>
</feature>
<keyword evidence="3" id="KW-0408">Iron</keyword>
<dbReference type="PRINTS" id="PR00385">
    <property type="entry name" value="P450"/>
</dbReference>
<dbReference type="PANTHER" id="PTHR24305:SF166">
    <property type="entry name" value="CYTOCHROME P450 12A4, MITOCHONDRIAL-RELATED"/>
    <property type="match status" value="1"/>
</dbReference>
<comment type="cofactor">
    <cofactor evidence="1">
        <name>heme</name>
        <dbReference type="ChEBI" id="CHEBI:30413"/>
    </cofactor>
</comment>
<protein>
    <submittedName>
        <fullName evidence="5">Cytochrome P450</fullName>
    </submittedName>
</protein>
<evidence type="ECO:0000256" key="3">
    <source>
        <dbReference type="RuleBase" id="RU000461"/>
    </source>
</evidence>
<dbReference type="Pfam" id="PF00067">
    <property type="entry name" value="p450"/>
    <property type="match status" value="1"/>
</dbReference>
<evidence type="ECO:0000313" key="5">
    <source>
        <dbReference type="EMBL" id="MBF6353857.1"/>
    </source>
</evidence>